<dbReference type="VEuPathDB" id="FungiDB:RhiirA1_395209"/>
<protein>
    <submittedName>
        <fullName evidence="1">Uncharacterized protein</fullName>
    </submittedName>
</protein>
<gene>
    <name evidence="1" type="ORF">RhiirA4_544809</name>
</gene>
<proteinExistence type="predicted"/>
<evidence type="ECO:0000313" key="2">
    <source>
        <dbReference type="Proteomes" id="UP000234323"/>
    </source>
</evidence>
<reference evidence="1 2" key="1">
    <citation type="submission" date="2015-10" db="EMBL/GenBank/DDBJ databases">
        <title>Genome analyses suggest a sexual origin of heterokaryosis in a supposedly ancient asexual fungus.</title>
        <authorList>
            <person name="Ropars J."/>
            <person name="Sedzielewska K."/>
            <person name="Noel J."/>
            <person name="Charron P."/>
            <person name="Farinelli L."/>
            <person name="Marton T."/>
            <person name="Kruger M."/>
            <person name="Pelin A."/>
            <person name="Brachmann A."/>
            <person name="Corradi N."/>
        </authorList>
    </citation>
    <scope>NUCLEOTIDE SEQUENCE [LARGE SCALE GENOMIC DNA]</scope>
    <source>
        <strain evidence="1 2">A4</strain>
    </source>
</reference>
<dbReference type="Proteomes" id="UP000234323">
    <property type="component" value="Unassembled WGS sequence"/>
</dbReference>
<name>A0A2I1GQC4_9GLOM</name>
<dbReference type="OrthoDB" id="2303713at2759"/>
<sequence length="103" mass="11504">MPFLVTDQMVEVWKELASNSSGSIKRVLAGPMGVGKSYLAYFLVSKAYSEGWLLLLYVSDTNNLVCETSYDIALEICARILAINKDILTVNDFELEISLMTKM</sequence>
<dbReference type="AlphaFoldDB" id="A0A2I1GQC4"/>
<keyword evidence="2" id="KW-1185">Reference proteome</keyword>
<accession>A0A2I1GQC4</accession>
<comment type="caution">
    <text evidence="1">The sequence shown here is derived from an EMBL/GenBank/DDBJ whole genome shotgun (WGS) entry which is preliminary data.</text>
</comment>
<dbReference type="EMBL" id="LLXI01000666">
    <property type="protein sequence ID" value="PKY48744.1"/>
    <property type="molecule type" value="Genomic_DNA"/>
</dbReference>
<organism evidence="1 2">
    <name type="scientific">Rhizophagus irregularis</name>
    <dbReference type="NCBI Taxonomy" id="588596"/>
    <lineage>
        <taxon>Eukaryota</taxon>
        <taxon>Fungi</taxon>
        <taxon>Fungi incertae sedis</taxon>
        <taxon>Mucoromycota</taxon>
        <taxon>Glomeromycotina</taxon>
        <taxon>Glomeromycetes</taxon>
        <taxon>Glomerales</taxon>
        <taxon>Glomeraceae</taxon>
        <taxon>Rhizophagus</taxon>
    </lineage>
</organism>
<evidence type="ECO:0000313" key="1">
    <source>
        <dbReference type="EMBL" id="PKY48744.1"/>
    </source>
</evidence>
<dbReference type="VEuPathDB" id="FungiDB:FUN_015441"/>